<protein>
    <submittedName>
        <fullName evidence="1">Uncharacterized protein</fullName>
    </submittedName>
</protein>
<accession>A0AAV4UB36</accession>
<sequence length="75" mass="8642">MVAVFNPNNKYIQIPAEILLKVLEANDLSGVSYVRLAPVKYAEFFVVVVYKSFLLPARKHHQYHKHLNEKKSLSS</sequence>
<name>A0AAV4UB36_CAEEX</name>
<gene>
    <name evidence="1" type="ORF">CEXT_713751</name>
</gene>
<comment type="caution">
    <text evidence="1">The sequence shown here is derived from an EMBL/GenBank/DDBJ whole genome shotgun (WGS) entry which is preliminary data.</text>
</comment>
<evidence type="ECO:0000313" key="1">
    <source>
        <dbReference type="EMBL" id="GIY54967.1"/>
    </source>
</evidence>
<reference evidence="1 2" key="1">
    <citation type="submission" date="2021-06" db="EMBL/GenBank/DDBJ databases">
        <title>Caerostris extrusa draft genome.</title>
        <authorList>
            <person name="Kono N."/>
            <person name="Arakawa K."/>
        </authorList>
    </citation>
    <scope>NUCLEOTIDE SEQUENCE [LARGE SCALE GENOMIC DNA]</scope>
</reference>
<dbReference type="EMBL" id="BPLR01012584">
    <property type="protein sequence ID" value="GIY54967.1"/>
    <property type="molecule type" value="Genomic_DNA"/>
</dbReference>
<dbReference type="AlphaFoldDB" id="A0AAV4UB36"/>
<proteinExistence type="predicted"/>
<dbReference type="Proteomes" id="UP001054945">
    <property type="component" value="Unassembled WGS sequence"/>
</dbReference>
<organism evidence="1 2">
    <name type="scientific">Caerostris extrusa</name>
    <name type="common">Bark spider</name>
    <name type="synonym">Caerostris bankana</name>
    <dbReference type="NCBI Taxonomy" id="172846"/>
    <lineage>
        <taxon>Eukaryota</taxon>
        <taxon>Metazoa</taxon>
        <taxon>Ecdysozoa</taxon>
        <taxon>Arthropoda</taxon>
        <taxon>Chelicerata</taxon>
        <taxon>Arachnida</taxon>
        <taxon>Araneae</taxon>
        <taxon>Araneomorphae</taxon>
        <taxon>Entelegynae</taxon>
        <taxon>Araneoidea</taxon>
        <taxon>Araneidae</taxon>
        <taxon>Caerostris</taxon>
    </lineage>
</organism>
<keyword evidence="2" id="KW-1185">Reference proteome</keyword>
<evidence type="ECO:0000313" key="2">
    <source>
        <dbReference type="Proteomes" id="UP001054945"/>
    </source>
</evidence>